<dbReference type="SUPFAM" id="SSF52058">
    <property type="entry name" value="L domain-like"/>
    <property type="match status" value="1"/>
</dbReference>
<evidence type="ECO:0000313" key="9">
    <source>
        <dbReference type="EMBL" id="CAK9267935.1"/>
    </source>
</evidence>
<dbReference type="PROSITE" id="PS50245">
    <property type="entry name" value="CAP_GLY_2"/>
    <property type="match status" value="1"/>
</dbReference>
<dbReference type="PANTHER" id="PTHR46545">
    <property type="entry name" value="LEUCINE-RICH REPEAT-CONTAINING PROTEIN 51"/>
    <property type="match status" value="1"/>
</dbReference>
<dbReference type="Gene3D" id="2.30.30.190">
    <property type="entry name" value="CAP Gly-rich-like domain"/>
    <property type="match status" value="1"/>
</dbReference>
<keyword evidence="10" id="KW-1185">Reference proteome</keyword>
<evidence type="ECO:0000256" key="1">
    <source>
        <dbReference type="ARBA" id="ARBA00004496"/>
    </source>
</evidence>
<dbReference type="InterPro" id="IPR036859">
    <property type="entry name" value="CAP-Gly_dom_sf"/>
</dbReference>
<evidence type="ECO:0000256" key="3">
    <source>
        <dbReference type="ARBA" id="ARBA00014223"/>
    </source>
</evidence>
<proteinExistence type="inferred from homology"/>
<dbReference type="CDD" id="cd17044">
    <property type="entry name" value="Ubl_TBCE"/>
    <property type="match status" value="1"/>
</dbReference>
<reference evidence="9 10" key="1">
    <citation type="submission" date="2024-02" db="EMBL/GenBank/DDBJ databases">
        <authorList>
            <consortium name="ELIXIR-Norway"/>
            <consortium name="Elixir Norway"/>
        </authorList>
    </citation>
    <scope>NUCLEOTIDE SEQUENCE [LARGE SCALE GENOMIC DNA]</scope>
</reference>
<evidence type="ECO:0000259" key="8">
    <source>
        <dbReference type="PROSITE" id="PS50245"/>
    </source>
</evidence>
<evidence type="ECO:0000256" key="6">
    <source>
        <dbReference type="ARBA" id="ARBA00022737"/>
    </source>
</evidence>
<gene>
    <name evidence="9" type="ORF">CSSPJE1EN1_LOCUS13413</name>
</gene>
<sequence length="541" mass="59781">MEESKGSCCCFCVGQRVLSLTSNSNERGTVKYVGAVEGYEGVWVGVEWDSGQGRHNGKVNGIQYFCTQDQLRSGSLVRPNKLSAGVSLLDALSSRYKATLSQSEEDDMYVTTQRRMRVAVELVGKNQVAEHQAHLEMLTVATLAYTGVCSAGAQGEIRLSAPNITDLDLTGNLIPDWQEVGRICEELPALKLLDLSSSRIAITMRDGLPVLSNLTTLVLNRCAMKWKHVEVLNRCLPKIEELSLCGNKLQKATTTSQPFVGGFESLRLLNLEDNLFDNWNEIVKLSQLQSLQQLYLSGNCLQQLWYPDSSSSTADHHHKDTEFKPFAALRCLLLAGNKISEWSSVDALDQFPALEEVRLSQNPLTDSGYGVAPRYMLIAHLGKITSLNGSQVKPRERRDAEIRYVRHVLSTMQRKDMEEIMKSHPRFKHLQVLHDVPMDLGGGSTGKTSTMASSLISVSIVCVAATIGERAPITKKLPSSTTIGRLKVVCEALFKLRAARQQLFFKDQDAPLPVALVDDMESLADLGFVANTTIIVDEVHD</sequence>
<dbReference type="Pfam" id="PF01302">
    <property type="entry name" value="CAP_GLY"/>
    <property type="match status" value="1"/>
</dbReference>
<protein>
    <recommendedName>
        <fullName evidence="3">Leucine-rich repeat-containing protein 51</fullName>
    </recommendedName>
</protein>
<keyword evidence="7" id="KW-0143">Chaperone</keyword>
<evidence type="ECO:0000256" key="2">
    <source>
        <dbReference type="ARBA" id="ARBA00006286"/>
    </source>
</evidence>
<dbReference type="EMBL" id="OZ020097">
    <property type="protein sequence ID" value="CAK9267935.1"/>
    <property type="molecule type" value="Genomic_DNA"/>
</dbReference>
<keyword evidence="6" id="KW-0677">Repeat</keyword>
<dbReference type="Proteomes" id="UP001497444">
    <property type="component" value="Chromosome 2"/>
</dbReference>
<keyword evidence="4" id="KW-0963">Cytoplasm</keyword>
<dbReference type="InterPro" id="IPR029071">
    <property type="entry name" value="Ubiquitin-like_domsf"/>
</dbReference>
<feature type="domain" description="CAP-Gly" evidence="8">
    <location>
        <begin position="34"/>
        <end position="78"/>
    </location>
</feature>
<dbReference type="InterPro" id="IPR044079">
    <property type="entry name" value="Ubl_TBCE"/>
</dbReference>
<dbReference type="SUPFAM" id="SSF54236">
    <property type="entry name" value="Ubiquitin-like"/>
    <property type="match status" value="1"/>
</dbReference>
<evidence type="ECO:0000313" key="10">
    <source>
        <dbReference type="Proteomes" id="UP001497444"/>
    </source>
</evidence>
<name>A0ABP0WM35_9BRYO</name>
<comment type="similarity">
    <text evidence="2">Belongs to the TBCE family.</text>
</comment>
<evidence type="ECO:0000256" key="5">
    <source>
        <dbReference type="ARBA" id="ARBA00022614"/>
    </source>
</evidence>
<dbReference type="Gene3D" id="3.80.10.10">
    <property type="entry name" value="Ribonuclease Inhibitor"/>
    <property type="match status" value="2"/>
</dbReference>
<evidence type="ECO:0000256" key="7">
    <source>
        <dbReference type="ARBA" id="ARBA00023186"/>
    </source>
</evidence>
<accession>A0ABP0WM35</accession>
<dbReference type="PANTHER" id="PTHR46545:SF1">
    <property type="entry name" value="LEUCINE-RICH REPEAT-CONTAINING PROTEIN 51"/>
    <property type="match status" value="1"/>
</dbReference>
<dbReference type="InterPro" id="IPR001611">
    <property type="entry name" value="Leu-rich_rpt"/>
</dbReference>
<keyword evidence="5" id="KW-0433">Leucine-rich repeat</keyword>
<evidence type="ECO:0000256" key="4">
    <source>
        <dbReference type="ARBA" id="ARBA00022490"/>
    </source>
</evidence>
<organism evidence="9 10">
    <name type="scientific">Sphagnum jensenii</name>
    <dbReference type="NCBI Taxonomy" id="128206"/>
    <lineage>
        <taxon>Eukaryota</taxon>
        <taxon>Viridiplantae</taxon>
        <taxon>Streptophyta</taxon>
        <taxon>Embryophyta</taxon>
        <taxon>Bryophyta</taxon>
        <taxon>Sphagnophytina</taxon>
        <taxon>Sphagnopsida</taxon>
        <taxon>Sphagnales</taxon>
        <taxon>Sphagnaceae</taxon>
        <taxon>Sphagnum</taxon>
    </lineage>
</organism>
<comment type="subcellular location">
    <subcellularLocation>
        <location evidence="1">Cytoplasm</location>
    </subcellularLocation>
</comment>
<dbReference type="Gene3D" id="3.10.20.90">
    <property type="entry name" value="Phosphatidylinositol 3-kinase Catalytic Subunit, Chain A, domain 1"/>
    <property type="match status" value="1"/>
</dbReference>
<dbReference type="InterPro" id="IPR032675">
    <property type="entry name" value="LRR_dom_sf"/>
</dbReference>
<dbReference type="InterPro" id="IPR000938">
    <property type="entry name" value="CAP-Gly_domain"/>
</dbReference>
<dbReference type="PROSITE" id="PS51450">
    <property type="entry name" value="LRR"/>
    <property type="match status" value="1"/>
</dbReference>
<dbReference type="SUPFAM" id="SSF74924">
    <property type="entry name" value="Cap-Gly domain"/>
    <property type="match status" value="1"/>
</dbReference>
<dbReference type="SMART" id="SM01052">
    <property type="entry name" value="CAP_GLY"/>
    <property type="match status" value="1"/>
</dbReference>